<evidence type="ECO:0000256" key="1">
    <source>
        <dbReference type="SAM" id="Phobius"/>
    </source>
</evidence>
<proteinExistence type="predicted"/>
<dbReference type="KEGG" id="lcre:Pla8534_47650"/>
<reference evidence="2 3" key="1">
    <citation type="submission" date="2019-02" db="EMBL/GenBank/DDBJ databases">
        <title>Deep-cultivation of Planctomycetes and their phenomic and genomic characterization uncovers novel biology.</title>
        <authorList>
            <person name="Wiegand S."/>
            <person name="Jogler M."/>
            <person name="Boedeker C."/>
            <person name="Pinto D."/>
            <person name="Vollmers J."/>
            <person name="Rivas-Marin E."/>
            <person name="Kohn T."/>
            <person name="Peeters S.H."/>
            <person name="Heuer A."/>
            <person name="Rast P."/>
            <person name="Oberbeckmann S."/>
            <person name="Bunk B."/>
            <person name="Jeske O."/>
            <person name="Meyerdierks A."/>
            <person name="Storesund J.E."/>
            <person name="Kallscheuer N."/>
            <person name="Luecker S."/>
            <person name="Lage O.M."/>
            <person name="Pohl T."/>
            <person name="Merkel B.J."/>
            <person name="Hornburger P."/>
            <person name="Mueller R.-W."/>
            <person name="Bruemmer F."/>
            <person name="Labrenz M."/>
            <person name="Spormann A.M."/>
            <person name="Op den Camp H."/>
            <person name="Overmann J."/>
            <person name="Amann R."/>
            <person name="Jetten M.S.M."/>
            <person name="Mascher T."/>
            <person name="Medema M.H."/>
            <person name="Devos D.P."/>
            <person name="Kaster A.-K."/>
            <person name="Ovreas L."/>
            <person name="Rohde M."/>
            <person name="Galperin M.Y."/>
            <person name="Jogler C."/>
        </authorList>
    </citation>
    <scope>NUCLEOTIDE SEQUENCE [LARGE SCALE GENOMIC DNA]</scope>
    <source>
        <strain evidence="2 3">Pla85_3_4</strain>
    </source>
</reference>
<dbReference type="Proteomes" id="UP000317648">
    <property type="component" value="Chromosome"/>
</dbReference>
<feature type="transmembrane region" description="Helical" evidence="1">
    <location>
        <begin position="12"/>
        <end position="30"/>
    </location>
</feature>
<evidence type="ECO:0000313" key="3">
    <source>
        <dbReference type="Proteomes" id="UP000317648"/>
    </source>
</evidence>
<dbReference type="AlphaFoldDB" id="A0A518DYM0"/>
<dbReference type="OrthoDB" id="290340at2"/>
<organism evidence="2 3">
    <name type="scientific">Lignipirellula cremea</name>
    <dbReference type="NCBI Taxonomy" id="2528010"/>
    <lineage>
        <taxon>Bacteria</taxon>
        <taxon>Pseudomonadati</taxon>
        <taxon>Planctomycetota</taxon>
        <taxon>Planctomycetia</taxon>
        <taxon>Pirellulales</taxon>
        <taxon>Pirellulaceae</taxon>
        <taxon>Lignipirellula</taxon>
    </lineage>
</organism>
<protein>
    <submittedName>
        <fullName evidence="2">Uncharacterized protein</fullName>
    </submittedName>
</protein>
<accession>A0A518DYM0</accession>
<sequence>MLLFAVTLFGNHLWFALPLVISISLVYGATRHEEMQPILHHAAKAGLWILSFMALVFVVLFFLSWRL</sequence>
<dbReference type="EMBL" id="CP036433">
    <property type="protein sequence ID" value="QDU96940.1"/>
    <property type="molecule type" value="Genomic_DNA"/>
</dbReference>
<dbReference type="RefSeq" id="WP_145055664.1">
    <property type="nucleotide sequence ID" value="NZ_CP036433.1"/>
</dbReference>
<keyword evidence="1" id="KW-1133">Transmembrane helix</keyword>
<gene>
    <name evidence="2" type="ORF">Pla8534_47650</name>
</gene>
<keyword evidence="1" id="KW-0812">Transmembrane</keyword>
<keyword evidence="3" id="KW-1185">Reference proteome</keyword>
<evidence type="ECO:0000313" key="2">
    <source>
        <dbReference type="EMBL" id="QDU96940.1"/>
    </source>
</evidence>
<keyword evidence="1" id="KW-0472">Membrane</keyword>
<feature type="transmembrane region" description="Helical" evidence="1">
    <location>
        <begin position="42"/>
        <end position="65"/>
    </location>
</feature>
<name>A0A518DYM0_9BACT</name>